<organism evidence="1 2">
    <name type="scientific">Flavobacterium silvaticum</name>
    <dbReference type="NCBI Taxonomy" id="1852020"/>
    <lineage>
        <taxon>Bacteria</taxon>
        <taxon>Pseudomonadati</taxon>
        <taxon>Bacteroidota</taxon>
        <taxon>Flavobacteriia</taxon>
        <taxon>Flavobacteriales</taxon>
        <taxon>Flavobacteriaceae</taxon>
        <taxon>Flavobacterium</taxon>
    </lineage>
</organism>
<dbReference type="Proteomes" id="UP000712080">
    <property type="component" value="Unassembled WGS sequence"/>
</dbReference>
<comment type="caution">
    <text evidence="1">The sequence shown here is derived from an EMBL/GenBank/DDBJ whole genome shotgun (WGS) entry which is preliminary data.</text>
</comment>
<protein>
    <submittedName>
        <fullName evidence="1">Peptidoglycan-binding protein LysM</fullName>
    </submittedName>
</protein>
<name>A0A972FMN2_9FLAO</name>
<dbReference type="RefSeq" id="WP_169527144.1">
    <property type="nucleotide sequence ID" value="NZ_JAAMPU010000104.1"/>
</dbReference>
<dbReference type="AlphaFoldDB" id="A0A972FMN2"/>
<gene>
    <name evidence="1" type="ORF">G6047_08295</name>
</gene>
<dbReference type="EMBL" id="JAAMPU010000104">
    <property type="protein sequence ID" value="NMH28030.1"/>
    <property type="molecule type" value="Genomic_DNA"/>
</dbReference>
<dbReference type="Gene3D" id="1.10.530.10">
    <property type="match status" value="1"/>
</dbReference>
<sequence>MFTKWAYFAGIFTLVLTLSSGLKPLSISDIEWFHTTHDGLTYSLPSQDKADYSVSTTSLLFPGKIFTAFKEAIAFKESQGQYRLVNSYGYMGKYQFGKTALRAIGIKDYSNFLKNPELQERAFVALCAKNKYELRNEIQKYDGKVVGGVKVTESGMLAAAHLLGAGSVKKYLKSNGNTRIRDGYGTSLRSYMRNYGGYETSQIEADANAMARM</sequence>
<evidence type="ECO:0000313" key="1">
    <source>
        <dbReference type="EMBL" id="NMH28030.1"/>
    </source>
</evidence>
<proteinExistence type="predicted"/>
<dbReference type="InterPro" id="IPR023346">
    <property type="entry name" value="Lysozyme-like_dom_sf"/>
</dbReference>
<reference evidence="1" key="1">
    <citation type="submission" date="2020-02" db="EMBL/GenBank/DDBJ databases">
        <title>Flavobacterium sp. genome.</title>
        <authorList>
            <person name="Jung H.S."/>
            <person name="Baek J.H."/>
            <person name="Jeon C.O."/>
        </authorList>
    </citation>
    <scope>NUCLEOTIDE SEQUENCE</scope>
    <source>
        <strain evidence="1">SE-s28</strain>
    </source>
</reference>
<evidence type="ECO:0000313" key="2">
    <source>
        <dbReference type="Proteomes" id="UP000712080"/>
    </source>
</evidence>
<dbReference type="SUPFAM" id="SSF53955">
    <property type="entry name" value="Lysozyme-like"/>
    <property type="match status" value="1"/>
</dbReference>
<accession>A0A972FMN2</accession>
<keyword evidence="2" id="KW-1185">Reference proteome</keyword>